<dbReference type="InParanoid" id="A0A1V9X970"/>
<keyword evidence="11 14" id="KW-0503">Monooxygenase</keyword>
<dbReference type="InterPro" id="IPR036396">
    <property type="entry name" value="Cyt_P450_sf"/>
</dbReference>
<evidence type="ECO:0000256" key="2">
    <source>
        <dbReference type="ARBA" id="ARBA00004174"/>
    </source>
</evidence>
<keyword evidence="8" id="KW-0492">Microsome</keyword>
<keyword evidence="16" id="KW-1185">Reference proteome</keyword>
<evidence type="ECO:0000256" key="3">
    <source>
        <dbReference type="ARBA" id="ARBA00004406"/>
    </source>
</evidence>
<evidence type="ECO:0000256" key="9">
    <source>
        <dbReference type="ARBA" id="ARBA00023002"/>
    </source>
</evidence>
<dbReference type="Proteomes" id="UP000192247">
    <property type="component" value="Unassembled WGS sequence"/>
</dbReference>
<evidence type="ECO:0000256" key="14">
    <source>
        <dbReference type="RuleBase" id="RU000461"/>
    </source>
</evidence>
<evidence type="ECO:0000256" key="1">
    <source>
        <dbReference type="ARBA" id="ARBA00001971"/>
    </source>
</evidence>
<evidence type="ECO:0000256" key="12">
    <source>
        <dbReference type="ARBA" id="ARBA00023136"/>
    </source>
</evidence>
<dbReference type="GO" id="GO:0005506">
    <property type="term" value="F:iron ion binding"/>
    <property type="evidence" value="ECO:0007669"/>
    <property type="project" value="InterPro"/>
</dbReference>
<sequence length="206" mass="23717">MEFTATLIKQRRTRSPRENDVDILDIWIAKQTTNPNFTDEMIAAQAFVFFELAYREIQEHMTGPSNVIYEQYGRIKLFEALHSLETLQLYPSDYALDRVPLLAVLRDPNLFPDPNVFYAQRLLLDVTCDANKQLEEFVGFGTGPRNCVGKRLALFFISVDFCSILTRIRLFPAVQVAEPFFNYAPLANDCFLNIYHNPLPNGEKTP</sequence>
<protein>
    <submittedName>
        <fullName evidence="15">Cytochrome P450 3A24-like</fullName>
    </submittedName>
</protein>
<evidence type="ECO:0000256" key="8">
    <source>
        <dbReference type="ARBA" id="ARBA00022848"/>
    </source>
</evidence>
<dbReference type="Gene3D" id="1.10.630.10">
    <property type="entry name" value="Cytochrome P450"/>
    <property type="match status" value="1"/>
</dbReference>
<dbReference type="InterPro" id="IPR050476">
    <property type="entry name" value="Insect_CytP450_Detox"/>
</dbReference>
<keyword evidence="10 13" id="KW-0408">Iron</keyword>
<keyword evidence="7" id="KW-0256">Endoplasmic reticulum</keyword>
<keyword evidence="6 13" id="KW-0479">Metal-binding</keyword>
<dbReference type="Pfam" id="PF00067">
    <property type="entry name" value="p450"/>
    <property type="match status" value="1"/>
</dbReference>
<evidence type="ECO:0000256" key="10">
    <source>
        <dbReference type="ARBA" id="ARBA00023004"/>
    </source>
</evidence>
<proteinExistence type="inferred from homology"/>
<dbReference type="PANTHER" id="PTHR24292:SF102">
    <property type="entry name" value="CYTOCHROME P450 FAMILY-RELATED"/>
    <property type="match status" value="1"/>
</dbReference>
<evidence type="ECO:0000256" key="6">
    <source>
        <dbReference type="ARBA" id="ARBA00022723"/>
    </source>
</evidence>
<evidence type="ECO:0000256" key="11">
    <source>
        <dbReference type="ARBA" id="ARBA00023033"/>
    </source>
</evidence>
<dbReference type="InterPro" id="IPR001128">
    <property type="entry name" value="Cyt_P450"/>
</dbReference>
<dbReference type="EMBL" id="MNPL01018559">
    <property type="protein sequence ID" value="OQR70095.1"/>
    <property type="molecule type" value="Genomic_DNA"/>
</dbReference>
<dbReference type="PANTHER" id="PTHR24292">
    <property type="entry name" value="CYTOCHROME P450"/>
    <property type="match status" value="1"/>
</dbReference>
<dbReference type="GO" id="GO:0016705">
    <property type="term" value="F:oxidoreductase activity, acting on paired donors, with incorporation or reduction of molecular oxygen"/>
    <property type="evidence" value="ECO:0007669"/>
    <property type="project" value="InterPro"/>
</dbReference>
<feature type="binding site" description="axial binding residue" evidence="13">
    <location>
        <position position="147"/>
    </location>
    <ligand>
        <name>heme</name>
        <dbReference type="ChEBI" id="CHEBI:30413"/>
    </ligand>
    <ligandPart>
        <name>Fe</name>
        <dbReference type="ChEBI" id="CHEBI:18248"/>
    </ligandPart>
</feature>
<comment type="caution">
    <text evidence="15">The sequence shown here is derived from an EMBL/GenBank/DDBJ whole genome shotgun (WGS) entry which is preliminary data.</text>
</comment>
<evidence type="ECO:0000313" key="16">
    <source>
        <dbReference type="Proteomes" id="UP000192247"/>
    </source>
</evidence>
<comment type="cofactor">
    <cofactor evidence="1 13">
        <name>heme</name>
        <dbReference type="ChEBI" id="CHEBI:30413"/>
    </cofactor>
</comment>
<evidence type="ECO:0000313" key="15">
    <source>
        <dbReference type="EMBL" id="OQR70095.1"/>
    </source>
</evidence>
<keyword evidence="5 13" id="KW-0349">Heme</keyword>
<evidence type="ECO:0000256" key="5">
    <source>
        <dbReference type="ARBA" id="ARBA00022617"/>
    </source>
</evidence>
<dbReference type="GO" id="GO:0004497">
    <property type="term" value="F:monooxygenase activity"/>
    <property type="evidence" value="ECO:0007669"/>
    <property type="project" value="UniProtKB-KW"/>
</dbReference>
<name>A0A1V9X970_9ACAR</name>
<dbReference type="PROSITE" id="PS00086">
    <property type="entry name" value="CYTOCHROME_P450"/>
    <property type="match status" value="1"/>
</dbReference>
<gene>
    <name evidence="15" type="ORF">BIW11_04218</name>
</gene>
<evidence type="ECO:0000256" key="13">
    <source>
        <dbReference type="PIRSR" id="PIRSR602401-1"/>
    </source>
</evidence>
<dbReference type="STRING" id="418985.A0A1V9X970"/>
<organism evidence="15 16">
    <name type="scientific">Tropilaelaps mercedesae</name>
    <dbReference type="NCBI Taxonomy" id="418985"/>
    <lineage>
        <taxon>Eukaryota</taxon>
        <taxon>Metazoa</taxon>
        <taxon>Ecdysozoa</taxon>
        <taxon>Arthropoda</taxon>
        <taxon>Chelicerata</taxon>
        <taxon>Arachnida</taxon>
        <taxon>Acari</taxon>
        <taxon>Parasitiformes</taxon>
        <taxon>Mesostigmata</taxon>
        <taxon>Gamasina</taxon>
        <taxon>Dermanyssoidea</taxon>
        <taxon>Laelapidae</taxon>
        <taxon>Tropilaelaps</taxon>
    </lineage>
</organism>
<comment type="subcellular location">
    <subcellularLocation>
        <location evidence="3">Endoplasmic reticulum membrane</location>
        <topology evidence="3">Peripheral membrane protein</topology>
    </subcellularLocation>
    <subcellularLocation>
        <location evidence="2">Microsome membrane</location>
        <topology evidence="2">Peripheral membrane protein</topology>
    </subcellularLocation>
</comment>
<comment type="similarity">
    <text evidence="4 14">Belongs to the cytochrome P450 family.</text>
</comment>
<keyword evidence="9 14" id="KW-0560">Oxidoreductase</keyword>
<dbReference type="GO" id="GO:0020037">
    <property type="term" value="F:heme binding"/>
    <property type="evidence" value="ECO:0007669"/>
    <property type="project" value="InterPro"/>
</dbReference>
<dbReference type="OrthoDB" id="6499613at2759"/>
<accession>A0A1V9X970</accession>
<evidence type="ECO:0000256" key="4">
    <source>
        <dbReference type="ARBA" id="ARBA00010617"/>
    </source>
</evidence>
<keyword evidence="12" id="KW-0472">Membrane</keyword>
<dbReference type="InterPro" id="IPR002401">
    <property type="entry name" value="Cyt_P450_E_grp-I"/>
</dbReference>
<dbReference type="SUPFAM" id="SSF48264">
    <property type="entry name" value="Cytochrome P450"/>
    <property type="match status" value="1"/>
</dbReference>
<dbReference type="PRINTS" id="PR00463">
    <property type="entry name" value="EP450I"/>
</dbReference>
<reference evidence="15 16" key="1">
    <citation type="journal article" date="2017" name="Gigascience">
        <title>Draft genome of the honey bee ectoparasitic mite, Tropilaelaps mercedesae, is shaped by the parasitic life history.</title>
        <authorList>
            <person name="Dong X."/>
            <person name="Armstrong S.D."/>
            <person name="Xia D."/>
            <person name="Makepeace B.L."/>
            <person name="Darby A.C."/>
            <person name="Kadowaki T."/>
        </authorList>
    </citation>
    <scope>NUCLEOTIDE SEQUENCE [LARGE SCALE GENOMIC DNA]</scope>
    <source>
        <strain evidence="15">Wuxi-XJTLU</strain>
    </source>
</reference>
<dbReference type="AlphaFoldDB" id="A0A1V9X970"/>
<evidence type="ECO:0000256" key="7">
    <source>
        <dbReference type="ARBA" id="ARBA00022824"/>
    </source>
</evidence>
<dbReference type="GO" id="GO:0005789">
    <property type="term" value="C:endoplasmic reticulum membrane"/>
    <property type="evidence" value="ECO:0007669"/>
    <property type="project" value="UniProtKB-SubCell"/>
</dbReference>
<dbReference type="InterPro" id="IPR017972">
    <property type="entry name" value="Cyt_P450_CS"/>
</dbReference>